<dbReference type="Gene3D" id="3.40.50.880">
    <property type="match status" value="1"/>
</dbReference>
<dbReference type="GO" id="GO:0036381">
    <property type="term" value="F:pyridoxal 5'-phosphate synthase (glutamine hydrolysing) activity"/>
    <property type="evidence" value="ECO:0007669"/>
    <property type="project" value="UniProtKB-UniRule"/>
</dbReference>
<organism evidence="13 14">
    <name type="scientific">Clostridium botulinum B2 450</name>
    <dbReference type="NCBI Taxonomy" id="1379739"/>
    <lineage>
        <taxon>Bacteria</taxon>
        <taxon>Bacillati</taxon>
        <taxon>Bacillota</taxon>
        <taxon>Clostridia</taxon>
        <taxon>Eubacteriales</taxon>
        <taxon>Clostridiaceae</taxon>
        <taxon>Clostridium</taxon>
    </lineage>
</organism>
<proteinExistence type="inferred from homology"/>
<dbReference type="PATRIC" id="fig|1379739.3.peg.3151"/>
<sequence length="193" mass="22001">MIKVGVLDLQGSVAEHMKILEKIENVEPVRVKYKEDLDDIQGIILPGGESTTLGKLLKDFNIYDTLKEKIEKGLPVWGTCAGMILLAKDIQGQKESYFKVIDIKVKRNAYGSQLNSFSIEEMLEDIDKEPVELVFIRAPYITTVGSNVTILKRVRKNIVAAKEKNVLVTSFHPELTEDTRFHKYFIDKFIKNK</sequence>
<keyword evidence="5 10" id="KW-0456">Lyase</keyword>
<dbReference type="GO" id="GO:1903600">
    <property type="term" value="C:glutaminase complex"/>
    <property type="evidence" value="ECO:0007669"/>
    <property type="project" value="TreeGrafter"/>
</dbReference>
<evidence type="ECO:0000256" key="7">
    <source>
        <dbReference type="ARBA" id="ARBA00049534"/>
    </source>
</evidence>
<protein>
    <recommendedName>
        <fullName evidence="10">Pyridoxal 5'-phosphate synthase subunit PdxT</fullName>
        <ecNumber evidence="10">4.3.3.6</ecNumber>
    </recommendedName>
    <alternativeName>
        <fullName evidence="10">Pdx2</fullName>
    </alternativeName>
    <alternativeName>
        <fullName evidence="10">Pyridoxal 5'-phosphate synthase glutaminase subunit</fullName>
        <ecNumber evidence="10">3.5.1.2</ecNumber>
    </alternativeName>
</protein>
<keyword evidence="2 10" id="KW-0378">Hydrolase</keyword>
<dbReference type="PANTHER" id="PTHR31559:SF0">
    <property type="entry name" value="PYRIDOXAL 5'-PHOSPHATE SYNTHASE SUBUNIT SNO1-RELATED"/>
    <property type="match status" value="1"/>
</dbReference>
<dbReference type="PROSITE" id="PS01236">
    <property type="entry name" value="PDXT_SNO_1"/>
    <property type="match status" value="1"/>
</dbReference>
<evidence type="ECO:0000256" key="1">
    <source>
        <dbReference type="ARBA" id="ARBA00008345"/>
    </source>
</evidence>
<dbReference type="NCBIfam" id="TIGR03800">
    <property type="entry name" value="PLP_synth_Pdx2"/>
    <property type="match status" value="1"/>
</dbReference>
<comment type="function">
    <text evidence="8 10">Catalyzes the hydrolysis of glutamine to glutamate and ammonia as part of the biosynthesis of pyridoxal 5'-phosphate. The resulting ammonia molecule is channeled to the active site of PdxS.</text>
</comment>
<feature type="active site" description="Nucleophile" evidence="10 11">
    <location>
        <position position="80"/>
    </location>
</feature>
<evidence type="ECO:0000256" key="8">
    <source>
        <dbReference type="ARBA" id="ARBA00054599"/>
    </source>
</evidence>
<dbReference type="PROSITE" id="PS51130">
    <property type="entry name" value="PDXT_SNO_2"/>
    <property type="match status" value="1"/>
</dbReference>
<dbReference type="HOGENOM" id="CLU_069674_2_0_9"/>
<dbReference type="InterPro" id="IPR021196">
    <property type="entry name" value="PdxT/SNO_CS"/>
</dbReference>
<comment type="catalytic activity">
    <reaction evidence="7 10">
        <text>L-glutamine + H2O = L-glutamate + NH4(+)</text>
        <dbReference type="Rhea" id="RHEA:15889"/>
        <dbReference type="ChEBI" id="CHEBI:15377"/>
        <dbReference type="ChEBI" id="CHEBI:28938"/>
        <dbReference type="ChEBI" id="CHEBI:29985"/>
        <dbReference type="ChEBI" id="CHEBI:58359"/>
        <dbReference type="EC" id="3.5.1.2"/>
    </reaction>
</comment>
<evidence type="ECO:0000256" key="6">
    <source>
        <dbReference type="ARBA" id="ARBA00047992"/>
    </source>
</evidence>
<dbReference type="GO" id="GO:0005829">
    <property type="term" value="C:cytosol"/>
    <property type="evidence" value="ECO:0007669"/>
    <property type="project" value="TreeGrafter"/>
</dbReference>
<feature type="binding site" evidence="10 12">
    <location>
        <begin position="136"/>
        <end position="137"/>
    </location>
    <ligand>
        <name>L-glutamine</name>
        <dbReference type="ChEBI" id="CHEBI:58359"/>
    </ligand>
</feature>
<comment type="similarity">
    <text evidence="1 10">Belongs to the glutaminase PdxT/SNO family.</text>
</comment>
<dbReference type="UniPathway" id="UPA00245"/>
<dbReference type="PIRSF" id="PIRSF005639">
    <property type="entry name" value="Glut_amidoT_SNO"/>
    <property type="match status" value="1"/>
</dbReference>
<dbReference type="CDD" id="cd01749">
    <property type="entry name" value="GATase1_PB"/>
    <property type="match status" value="1"/>
</dbReference>
<evidence type="ECO:0000256" key="10">
    <source>
        <dbReference type="HAMAP-Rule" id="MF_01615"/>
    </source>
</evidence>
<dbReference type="EMBL" id="JXSU01000007">
    <property type="protein sequence ID" value="KIS24595.1"/>
    <property type="molecule type" value="Genomic_DNA"/>
</dbReference>
<accession>A0A0D1BW65</accession>
<dbReference type="InterPro" id="IPR029062">
    <property type="entry name" value="Class_I_gatase-like"/>
</dbReference>
<name>A0A0D1BW65_CLOBO</name>
<dbReference type="Pfam" id="PF01174">
    <property type="entry name" value="SNO"/>
    <property type="match status" value="1"/>
</dbReference>
<gene>
    <name evidence="10" type="primary">pdxT</name>
    <name evidence="13" type="ORF">N495_13785</name>
</gene>
<keyword evidence="13" id="KW-0808">Transferase</keyword>
<evidence type="ECO:0000313" key="13">
    <source>
        <dbReference type="EMBL" id="KIS24595.1"/>
    </source>
</evidence>
<evidence type="ECO:0000256" key="3">
    <source>
        <dbReference type="ARBA" id="ARBA00022898"/>
    </source>
</evidence>
<evidence type="ECO:0000256" key="5">
    <source>
        <dbReference type="ARBA" id="ARBA00023239"/>
    </source>
</evidence>
<dbReference type="GO" id="GO:0016740">
    <property type="term" value="F:transferase activity"/>
    <property type="evidence" value="ECO:0007669"/>
    <property type="project" value="UniProtKB-KW"/>
</dbReference>
<dbReference type="Proteomes" id="UP000032250">
    <property type="component" value="Unassembled WGS sequence"/>
</dbReference>
<dbReference type="PANTHER" id="PTHR31559">
    <property type="entry name" value="PYRIDOXAL 5'-PHOSPHATE SYNTHASE SUBUNIT SNO"/>
    <property type="match status" value="1"/>
</dbReference>
<dbReference type="OrthoDB" id="9810320at2"/>
<dbReference type="InterPro" id="IPR002161">
    <property type="entry name" value="PdxT/SNO"/>
</dbReference>
<dbReference type="HAMAP" id="MF_01615">
    <property type="entry name" value="PdxT"/>
    <property type="match status" value="1"/>
</dbReference>
<evidence type="ECO:0000256" key="2">
    <source>
        <dbReference type="ARBA" id="ARBA00022801"/>
    </source>
</evidence>
<dbReference type="GO" id="GO:0042823">
    <property type="term" value="P:pyridoxal phosphate biosynthetic process"/>
    <property type="evidence" value="ECO:0007669"/>
    <property type="project" value="UniProtKB-UniRule"/>
</dbReference>
<keyword evidence="4 10" id="KW-0315">Glutamine amidotransferase</keyword>
<keyword evidence="3 10" id="KW-0663">Pyridoxal phosphate</keyword>
<dbReference type="GO" id="GO:0006543">
    <property type="term" value="P:L-glutamine catabolic process"/>
    <property type="evidence" value="ECO:0007669"/>
    <property type="project" value="UniProtKB-UniRule"/>
</dbReference>
<feature type="active site" description="Charge relay system" evidence="10 11">
    <location>
        <position position="172"/>
    </location>
</feature>
<comment type="catalytic activity">
    <reaction evidence="6 10">
        <text>aldehydo-D-ribose 5-phosphate + D-glyceraldehyde 3-phosphate + L-glutamine = pyridoxal 5'-phosphate + L-glutamate + phosphate + 3 H2O + H(+)</text>
        <dbReference type="Rhea" id="RHEA:31507"/>
        <dbReference type="ChEBI" id="CHEBI:15377"/>
        <dbReference type="ChEBI" id="CHEBI:15378"/>
        <dbReference type="ChEBI" id="CHEBI:29985"/>
        <dbReference type="ChEBI" id="CHEBI:43474"/>
        <dbReference type="ChEBI" id="CHEBI:58273"/>
        <dbReference type="ChEBI" id="CHEBI:58359"/>
        <dbReference type="ChEBI" id="CHEBI:59776"/>
        <dbReference type="ChEBI" id="CHEBI:597326"/>
        <dbReference type="EC" id="4.3.3.6"/>
    </reaction>
</comment>
<feature type="binding site" evidence="10 12">
    <location>
        <begin position="48"/>
        <end position="50"/>
    </location>
    <ligand>
        <name>L-glutamine</name>
        <dbReference type="ChEBI" id="CHEBI:58359"/>
    </ligand>
</feature>
<comment type="subunit">
    <text evidence="9 10">In the presence of PdxS, forms a dodecamer of heterodimers. Only shows activity in the heterodimer.</text>
</comment>
<dbReference type="GO" id="GO:0004359">
    <property type="term" value="F:glutaminase activity"/>
    <property type="evidence" value="ECO:0007669"/>
    <property type="project" value="UniProtKB-UniRule"/>
</dbReference>
<dbReference type="FunFam" id="3.40.50.880:FF:000010">
    <property type="entry name" value="uncharacterized protein LOC100176842 isoform X2"/>
    <property type="match status" value="1"/>
</dbReference>
<feature type="active site" description="Charge relay system" evidence="10 11">
    <location>
        <position position="174"/>
    </location>
</feature>
<evidence type="ECO:0000256" key="4">
    <source>
        <dbReference type="ARBA" id="ARBA00022962"/>
    </source>
</evidence>
<evidence type="ECO:0000256" key="9">
    <source>
        <dbReference type="ARBA" id="ARBA00064749"/>
    </source>
</evidence>
<evidence type="ECO:0000256" key="11">
    <source>
        <dbReference type="PIRSR" id="PIRSR005639-1"/>
    </source>
</evidence>
<comment type="caution">
    <text evidence="13">The sequence shown here is derived from an EMBL/GenBank/DDBJ whole genome shotgun (WGS) entry which is preliminary data.</text>
</comment>
<dbReference type="GO" id="GO:0008614">
    <property type="term" value="P:pyridoxine metabolic process"/>
    <property type="evidence" value="ECO:0007669"/>
    <property type="project" value="TreeGrafter"/>
</dbReference>
<dbReference type="EC" id="3.5.1.2" evidence="10"/>
<reference evidence="13 14" key="1">
    <citation type="submission" date="2014-06" db="EMBL/GenBank/DDBJ databases">
        <title>Genome characterization of distinct group I Clostridium botulinum lineages.</title>
        <authorList>
            <person name="Giordani F."/>
            <person name="Anselmo A."/>
            <person name="Fillo S."/>
            <person name="Palozzi A.M."/>
            <person name="Fortunato A."/>
            <person name="Gentile B."/>
            <person name="Ciammaruconi A."/>
            <person name="Anniballi F."/>
            <person name="De Medici D."/>
            <person name="Lista F."/>
        </authorList>
    </citation>
    <scope>NUCLEOTIDE SEQUENCE [LARGE SCALE GENOMIC DNA]</scope>
    <source>
        <strain evidence="13 14">B2 450</strain>
    </source>
</reference>
<dbReference type="AlphaFoldDB" id="A0A0D1BW65"/>
<dbReference type="SUPFAM" id="SSF52317">
    <property type="entry name" value="Class I glutamine amidotransferase-like"/>
    <property type="match status" value="1"/>
</dbReference>
<comment type="pathway">
    <text evidence="10">Cofactor biosynthesis; pyridoxal 5'-phosphate biosynthesis.</text>
</comment>
<evidence type="ECO:0000256" key="12">
    <source>
        <dbReference type="PIRSR" id="PIRSR005639-2"/>
    </source>
</evidence>
<dbReference type="EC" id="4.3.3.6" evidence="10"/>
<dbReference type="PROSITE" id="PS51273">
    <property type="entry name" value="GATASE_TYPE_1"/>
    <property type="match status" value="1"/>
</dbReference>
<feature type="binding site" evidence="10 12">
    <location>
        <position position="107"/>
    </location>
    <ligand>
        <name>L-glutamine</name>
        <dbReference type="ChEBI" id="CHEBI:58359"/>
    </ligand>
</feature>
<evidence type="ECO:0000313" key="14">
    <source>
        <dbReference type="Proteomes" id="UP000032250"/>
    </source>
</evidence>